<comment type="caution">
    <text evidence="1">The sequence shown here is derived from an EMBL/GenBank/DDBJ whole genome shotgun (WGS) entry which is preliminary data.</text>
</comment>
<evidence type="ECO:0000313" key="2">
    <source>
        <dbReference type="Proteomes" id="UP000278475"/>
    </source>
</evidence>
<protein>
    <submittedName>
        <fullName evidence="1">Uncharacterized protein</fullName>
    </submittedName>
</protein>
<dbReference type="EMBL" id="QMQV01000010">
    <property type="protein sequence ID" value="RLE50226.1"/>
    <property type="molecule type" value="Genomic_DNA"/>
</dbReference>
<sequence>MAEESMVEKLSSLMAEMKDWERRPIVKVGSVIVELVKMPKRESKKGVRGERLSLHVRAEDSFRGVFLDDYTMYQDLVNALSYDKVREAAQALNEVNRRVIEYKI</sequence>
<gene>
    <name evidence="1" type="ORF">DRJ31_02055</name>
</gene>
<dbReference type="AlphaFoldDB" id="A0A497ESW9"/>
<reference evidence="1 2" key="1">
    <citation type="submission" date="2018-06" db="EMBL/GenBank/DDBJ databases">
        <title>Extensive metabolic versatility and redundancy in microbially diverse, dynamic hydrothermal sediments.</title>
        <authorList>
            <person name="Dombrowski N."/>
            <person name="Teske A."/>
            <person name="Baker B.J."/>
        </authorList>
    </citation>
    <scope>NUCLEOTIDE SEQUENCE [LARGE SCALE GENOMIC DNA]</scope>
    <source>
        <strain evidence="1">B66_G16</strain>
    </source>
</reference>
<organism evidence="1 2">
    <name type="scientific">Thermoproteota archaeon</name>
    <dbReference type="NCBI Taxonomy" id="2056631"/>
    <lineage>
        <taxon>Archaea</taxon>
        <taxon>Thermoproteota</taxon>
    </lineage>
</organism>
<accession>A0A497ESW9</accession>
<evidence type="ECO:0000313" key="1">
    <source>
        <dbReference type="EMBL" id="RLE50226.1"/>
    </source>
</evidence>
<name>A0A497ESW9_9CREN</name>
<proteinExistence type="predicted"/>
<dbReference type="Proteomes" id="UP000278475">
    <property type="component" value="Unassembled WGS sequence"/>
</dbReference>